<sequence length="1180" mass="135692">MSCEGNDCVAPPKLNFTLKTQRDFNEKPHDRYDEEIRSQPPTDILLITANDNEFNACYSYMKQIRRGFYTELGYVDFGQFGDGDDQKVQVALVKCRQGSSDTQTVATIGATILNPKVVLFVGICASMRPKEAKLGDVVLSDKLATYTRREIKPDGTVEYHGVKTEVSRNMAKLFLHAADGWKPPLKDPESLDVGLHRDAVMLSGPDLVNCSERRQELSDHFPDALGLEMEGEGLYKAAHDLGLEWGVIKAVSNFADGSEDVTKDWQPFSSAMAASVVYNMFKHPVVLKNWYRHKETKDAQDPTNKASVSNCYELEHSYWPRKKLDDEIQKIQKGKIKVLHGTIGTGKTSATRHYIDVNKQKFAIRWRIDVSTSTGKYSAIASLTRLAKELGVSYRELFQTIQQRAERQEDIIFLLDNVQKKPCDEWFRELWNIRSSVYIIITTNIAFLHFDLPDAEELRVEEFDEAFEFLQEIHDDDGEDILKLCKQFGWNILGLTVARDYMLRHKITARAYLRRLRESETVRKDQGDASGHPALYHSIRACLEEVDPDKFLAIATTSFISNNMIPVFLLSNQLSASNSSENAARLDAIHAQLKSLVQITNQNKNRFFSYHSFTQYVIKDMIKENKSVKADLQHLPCRLAGIFVRYISKDNRFSKSHFLQRVVCEHVEVFLREHAKVYLKELENKQNDDPTNNESRKMIASITLARLSELLGFTYTQQQPLIRDELDDHFECATYLLHKLCGITEKDLQPVNESDNEHLQEMFGVTDKDRDMFGITNNDFAVAHQLSTKLTKKSSELSSSLIELVFWRTVNEQDLAMFPEQVKENETVREKIRSSEPLSRSDVEELVKHGVTYSVDRYRELFLPELYLSVIYSFGRNYFYRYRTTLKHPSAYYISLLKRAYCLSRAISKRMNRGDAVLHEFMVQANGLLYLLVNHDLADGTDKEKQVHARDLKNAITYYQKLVSEERRFFEMGMLKRTKDDTSSKLKCYQQIIKCYKSLLKINEDGGRCIKDGAQACEDLFELLTPYGAQNVDRTNEHLVQYSRHMNAIAEFYLSTNNEEYFPRATEIFTLSAEQAEKYDVTIKFYLEALVGLADVCSRIGKHQDSICHLKQCDSKESLRKLQRQNPPIQERICNIQRRNDASSPRGHERDEAITSQYCDDTDAGRADGSSSYSIKNENT</sequence>
<feature type="domain" description="ORC1/DEAH AAA+ ATPase" evidence="3">
    <location>
        <begin position="335"/>
        <end position="434"/>
    </location>
</feature>
<dbReference type="PANTHER" id="PTHR46832">
    <property type="entry name" value="5'-METHYLTHIOADENOSINE/S-ADENOSYLHOMOCYSTEINE NUCLEOSIDASE"/>
    <property type="match status" value="1"/>
</dbReference>
<dbReference type="GO" id="GO:0016887">
    <property type="term" value="F:ATP hydrolysis activity"/>
    <property type="evidence" value="ECO:0007669"/>
    <property type="project" value="InterPro"/>
</dbReference>
<dbReference type="GO" id="GO:0005829">
    <property type="term" value="C:cytosol"/>
    <property type="evidence" value="ECO:0007669"/>
    <property type="project" value="TreeGrafter"/>
</dbReference>
<dbReference type="Pfam" id="PF13401">
    <property type="entry name" value="AAA_22"/>
    <property type="match status" value="1"/>
</dbReference>
<accession>A0A7D9DF23</accession>
<evidence type="ECO:0000313" key="5">
    <source>
        <dbReference type="Proteomes" id="UP001152795"/>
    </source>
</evidence>
<proteinExistence type="predicted"/>
<dbReference type="PANTHER" id="PTHR46832:SF1">
    <property type="entry name" value="5'-METHYLTHIOADENOSINE_S-ADENOSYLHOMOCYSTEINE NUCLEOSIDASE"/>
    <property type="match status" value="1"/>
</dbReference>
<dbReference type="GO" id="GO:0009116">
    <property type="term" value="P:nucleoside metabolic process"/>
    <property type="evidence" value="ECO:0007669"/>
    <property type="project" value="InterPro"/>
</dbReference>
<gene>
    <name evidence="4" type="ORF">PACLA_8A074220</name>
</gene>
<dbReference type="InterPro" id="IPR035994">
    <property type="entry name" value="Nucleoside_phosphorylase_sf"/>
</dbReference>
<feature type="domain" description="Nucleoside phosphorylase" evidence="2">
    <location>
        <begin position="86"/>
        <end position="262"/>
    </location>
</feature>
<dbReference type="EMBL" id="CACRXK020000711">
    <property type="protein sequence ID" value="CAB3984237.1"/>
    <property type="molecule type" value="Genomic_DNA"/>
</dbReference>
<protein>
    <submittedName>
        <fullName evidence="4">5 -methylthioadenosine S-adenosylhomocysteine nucleosidase-like isoform X16</fullName>
    </submittedName>
</protein>
<reference evidence="4" key="1">
    <citation type="submission" date="2020-04" db="EMBL/GenBank/DDBJ databases">
        <authorList>
            <person name="Alioto T."/>
            <person name="Alioto T."/>
            <person name="Gomez Garrido J."/>
        </authorList>
    </citation>
    <scope>NUCLEOTIDE SEQUENCE</scope>
    <source>
        <strain evidence="4">A484AB</strain>
    </source>
</reference>
<name>A0A7D9DF23_PARCT</name>
<dbReference type="GO" id="GO:0008782">
    <property type="term" value="F:adenosylhomocysteine nucleosidase activity"/>
    <property type="evidence" value="ECO:0007669"/>
    <property type="project" value="TreeGrafter"/>
</dbReference>
<dbReference type="SUPFAM" id="SSF53167">
    <property type="entry name" value="Purine and uridine phosphorylases"/>
    <property type="match status" value="1"/>
</dbReference>
<organism evidence="4 5">
    <name type="scientific">Paramuricea clavata</name>
    <name type="common">Red gorgonian</name>
    <name type="synonym">Violescent sea-whip</name>
    <dbReference type="NCBI Taxonomy" id="317549"/>
    <lineage>
        <taxon>Eukaryota</taxon>
        <taxon>Metazoa</taxon>
        <taxon>Cnidaria</taxon>
        <taxon>Anthozoa</taxon>
        <taxon>Octocorallia</taxon>
        <taxon>Malacalcyonacea</taxon>
        <taxon>Plexauridae</taxon>
        <taxon>Paramuricea</taxon>
    </lineage>
</organism>
<evidence type="ECO:0000259" key="3">
    <source>
        <dbReference type="Pfam" id="PF13401"/>
    </source>
</evidence>
<feature type="compositionally biased region" description="Polar residues" evidence="1">
    <location>
        <begin position="1169"/>
        <end position="1180"/>
    </location>
</feature>
<evidence type="ECO:0000313" key="4">
    <source>
        <dbReference type="EMBL" id="CAB3984237.1"/>
    </source>
</evidence>
<dbReference type="Gene3D" id="3.40.50.300">
    <property type="entry name" value="P-loop containing nucleotide triphosphate hydrolases"/>
    <property type="match status" value="1"/>
</dbReference>
<dbReference type="AlphaFoldDB" id="A0A7D9DF23"/>
<evidence type="ECO:0000256" key="1">
    <source>
        <dbReference type="SAM" id="MobiDB-lite"/>
    </source>
</evidence>
<dbReference type="InterPro" id="IPR000845">
    <property type="entry name" value="Nucleoside_phosphorylase_d"/>
</dbReference>
<keyword evidence="5" id="KW-1185">Reference proteome</keyword>
<dbReference type="InterPro" id="IPR049945">
    <property type="entry name" value="AAA_22"/>
</dbReference>
<evidence type="ECO:0000259" key="2">
    <source>
        <dbReference type="Pfam" id="PF01048"/>
    </source>
</evidence>
<dbReference type="GO" id="GO:0008930">
    <property type="term" value="F:methylthioadenosine nucleosidase activity"/>
    <property type="evidence" value="ECO:0007669"/>
    <property type="project" value="TreeGrafter"/>
</dbReference>
<dbReference type="SUPFAM" id="SSF52540">
    <property type="entry name" value="P-loop containing nucleoside triphosphate hydrolases"/>
    <property type="match status" value="1"/>
</dbReference>
<dbReference type="InterPro" id="IPR027417">
    <property type="entry name" value="P-loop_NTPase"/>
</dbReference>
<dbReference type="Gene3D" id="3.40.50.1580">
    <property type="entry name" value="Nucleoside phosphorylase domain"/>
    <property type="match status" value="1"/>
</dbReference>
<feature type="compositionally biased region" description="Basic and acidic residues" evidence="1">
    <location>
        <begin position="1138"/>
        <end position="1153"/>
    </location>
</feature>
<comment type="caution">
    <text evidence="4">The sequence shown here is derived from an EMBL/GenBank/DDBJ whole genome shotgun (WGS) entry which is preliminary data.</text>
</comment>
<dbReference type="GO" id="GO:0019284">
    <property type="term" value="P:L-methionine salvage from S-adenosylmethionine"/>
    <property type="evidence" value="ECO:0007669"/>
    <property type="project" value="TreeGrafter"/>
</dbReference>
<dbReference type="OrthoDB" id="1577640at2759"/>
<dbReference type="Proteomes" id="UP001152795">
    <property type="component" value="Unassembled WGS sequence"/>
</dbReference>
<feature type="region of interest" description="Disordered" evidence="1">
    <location>
        <begin position="1136"/>
        <end position="1180"/>
    </location>
</feature>
<dbReference type="Pfam" id="PF01048">
    <property type="entry name" value="PNP_UDP_1"/>
    <property type="match status" value="1"/>
</dbReference>